<accession>A0A081NJR3</accession>
<sequence length="89" mass="9636">MLRAAIVRSVSLVINSLLLSASIGWHKKNNEPTIGEDEQPLLVGGLISNEEESFTVMLTGSEWIQLVQQYGISRSGIVACLRGAGKVRV</sequence>
<organism evidence="1 2">
    <name type="scientific">Endozoicomonas numazuensis</name>
    <dbReference type="NCBI Taxonomy" id="1137799"/>
    <lineage>
        <taxon>Bacteria</taxon>
        <taxon>Pseudomonadati</taxon>
        <taxon>Pseudomonadota</taxon>
        <taxon>Gammaproteobacteria</taxon>
        <taxon>Oceanospirillales</taxon>
        <taxon>Endozoicomonadaceae</taxon>
        <taxon>Endozoicomonas</taxon>
    </lineage>
</organism>
<dbReference type="STRING" id="1137799.GZ78_00765"/>
<dbReference type="AlphaFoldDB" id="A0A081NJR3"/>
<reference evidence="1 2" key="1">
    <citation type="submission" date="2014-06" db="EMBL/GenBank/DDBJ databases">
        <title>Whole Genome Sequences of Three Symbiotic Endozoicomonas Bacteria.</title>
        <authorList>
            <person name="Neave M.J."/>
            <person name="Apprill A."/>
            <person name="Voolstra C.R."/>
        </authorList>
    </citation>
    <scope>NUCLEOTIDE SEQUENCE [LARGE SCALE GENOMIC DNA]</scope>
    <source>
        <strain evidence="1 2">DSM 25634</strain>
    </source>
</reference>
<comment type="caution">
    <text evidence="1">The sequence shown here is derived from an EMBL/GenBank/DDBJ whole genome shotgun (WGS) entry which is preliminary data.</text>
</comment>
<dbReference type="Proteomes" id="UP000028073">
    <property type="component" value="Unassembled WGS sequence"/>
</dbReference>
<evidence type="ECO:0000313" key="1">
    <source>
        <dbReference type="EMBL" id="KEQ18686.1"/>
    </source>
</evidence>
<evidence type="ECO:0000313" key="2">
    <source>
        <dbReference type="Proteomes" id="UP000028073"/>
    </source>
</evidence>
<protein>
    <submittedName>
        <fullName evidence="1">Uncharacterized protein</fullName>
    </submittedName>
</protein>
<proteinExistence type="predicted"/>
<dbReference type="EMBL" id="JOKH01000001">
    <property type="protein sequence ID" value="KEQ18686.1"/>
    <property type="molecule type" value="Genomic_DNA"/>
</dbReference>
<gene>
    <name evidence="1" type="ORF">GZ78_00765</name>
</gene>
<name>A0A081NJR3_9GAMM</name>
<keyword evidence="2" id="KW-1185">Reference proteome</keyword>